<dbReference type="GO" id="GO:0000287">
    <property type="term" value="F:magnesium ion binding"/>
    <property type="evidence" value="ECO:0007669"/>
    <property type="project" value="InterPro"/>
</dbReference>
<dbReference type="Gene3D" id="1.50.10.160">
    <property type="match status" value="1"/>
</dbReference>
<dbReference type="AlphaFoldDB" id="A0AB40CDR5"/>
<keyword evidence="3" id="KW-0460">Magnesium</keyword>
<dbReference type="PANTHER" id="PTHR31739">
    <property type="entry name" value="ENT-COPALYL DIPHOSPHATE SYNTHASE, CHLOROPLASTIC"/>
    <property type="match status" value="1"/>
</dbReference>
<comment type="cofactor">
    <cofactor evidence="1">
        <name>Mg(2+)</name>
        <dbReference type="ChEBI" id="CHEBI:18420"/>
    </cofactor>
</comment>
<dbReference type="GO" id="GO:0010333">
    <property type="term" value="F:terpene synthase activity"/>
    <property type="evidence" value="ECO:0007669"/>
    <property type="project" value="InterPro"/>
</dbReference>
<dbReference type="InterPro" id="IPR050148">
    <property type="entry name" value="Terpene_synthase-like"/>
</dbReference>
<gene>
    <name evidence="9" type="primary">LOC120274778</name>
</gene>
<dbReference type="GO" id="GO:0009686">
    <property type="term" value="P:gibberellin biosynthetic process"/>
    <property type="evidence" value="ECO:0007669"/>
    <property type="project" value="TreeGrafter"/>
</dbReference>
<evidence type="ECO:0000259" key="7">
    <source>
        <dbReference type="Pfam" id="PF03936"/>
    </source>
</evidence>
<dbReference type="InterPro" id="IPR036965">
    <property type="entry name" value="Terpene_synth_N_sf"/>
</dbReference>
<evidence type="ECO:0000256" key="1">
    <source>
        <dbReference type="ARBA" id="ARBA00001946"/>
    </source>
</evidence>
<dbReference type="SFLD" id="SFLDG01605">
    <property type="entry name" value="Terpene_Cyclase_Like_1_N-term"/>
    <property type="match status" value="1"/>
</dbReference>
<dbReference type="InterPro" id="IPR001906">
    <property type="entry name" value="Terpene_synth_N"/>
</dbReference>
<dbReference type="InterPro" id="IPR008930">
    <property type="entry name" value="Terpenoid_cyclase/PrenylTrfase"/>
</dbReference>
<keyword evidence="8" id="KW-1185">Reference proteome</keyword>
<dbReference type="Gene3D" id="1.10.600.10">
    <property type="entry name" value="Farnesyl Diphosphate Synthase"/>
    <property type="match status" value="1"/>
</dbReference>
<evidence type="ECO:0000256" key="3">
    <source>
        <dbReference type="ARBA" id="ARBA00022842"/>
    </source>
</evidence>
<feature type="region of interest" description="Disordered" evidence="5">
    <location>
        <begin position="686"/>
        <end position="714"/>
    </location>
</feature>
<dbReference type="InterPro" id="IPR008949">
    <property type="entry name" value="Isoprenoid_synthase_dom_sf"/>
</dbReference>
<feature type="domain" description="Terpene synthase metal-binding" evidence="7">
    <location>
        <begin position="559"/>
        <end position="687"/>
    </location>
</feature>
<evidence type="ECO:0000256" key="5">
    <source>
        <dbReference type="SAM" id="MobiDB-lite"/>
    </source>
</evidence>
<feature type="compositionally biased region" description="Basic and acidic residues" evidence="5">
    <location>
        <begin position="686"/>
        <end position="696"/>
    </location>
</feature>
<dbReference type="GeneID" id="120274778"/>
<dbReference type="Pfam" id="PF03936">
    <property type="entry name" value="Terpene_synth_C"/>
    <property type="match status" value="1"/>
</dbReference>
<dbReference type="InterPro" id="IPR005630">
    <property type="entry name" value="Terpene_synthase_metal-bd"/>
</dbReference>
<dbReference type="Pfam" id="PF01397">
    <property type="entry name" value="Terpene_synth"/>
    <property type="match status" value="1"/>
</dbReference>
<dbReference type="RefSeq" id="XP_039137248.1">
    <property type="nucleotide sequence ID" value="XM_039281314.1"/>
</dbReference>
<evidence type="ECO:0000256" key="2">
    <source>
        <dbReference type="ARBA" id="ARBA00022723"/>
    </source>
</evidence>
<protein>
    <submittedName>
        <fullName evidence="9">Ent-copalyl diphosphate synthase AN2, chloroplastic-like</fullName>
    </submittedName>
</protein>
<name>A0AB40CDR5_DIOCR</name>
<dbReference type="Gene3D" id="1.50.10.130">
    <property type="entry name" value="Terpene synthase, N-terminal domain"/>
    <property type="match status" value="1"/>
</dbReference>
<dbReference type="FunFam" id="1.50.10.160:FF:000001">
    <property type="entry name" value="Ent-copalyl diphosphate synthase"/>
    <property type="match status" value="1"/>
</dbReference>
<dbReference type="GO" id="GO:0009507">
    <property type="term" value="C:chloroplast"/>
    <property type="evidence" value="ECO:0007669"/>
    <property type="project" value="TreeGrafter"/>
</dbReference>
<feature type="domain" description="Terpene synthase N-terminal" evidence="6">
    <location>
        <begin position="275"/>
        <end position="481"/>
    </location>
</feature>
<reference evidence="9" key="1">
    <citation type="submission" date="2025-08" db="UniProtKB">
        <authorList>
            <consortium name="RefSeq"/>
        </authorList>
    </citation>
    <scope>IDENTIFICATION</scope>
</reference>
<evidence type="ECO:0000256" key="4">
    <source>
        <dbReference type="ARBA" id="ARBA00023235"/>
    </source>
</evidence>
<keyword evidence="2" id="KW-0479">Metal-binding</keyword>
<proteinExistence type="predicted"/>
<evidence type="ECO:0000313" key="8">
    <source>
        <dbReference type="Proteomes" id="UP001515500"/>
    </source>
</evidence>
<keyword evidence="4" id="KW-0413">Isomerase</keyword>
<dbReference type="GO" id="GO:0016853">
    <property type="term" value="F:isomerase activity"/>
    <property type="evidence" value="ECO:0007669"/>
    <property type="project" value="UniProtKB-KW"/>
</dbReference>
<sequence length="714" mass="81759">MLLSITSSFSSPDLIIRRSSGLSTGFCCFGTFNRGGCDIGVARWRLSAISKPSVHQEYKIGLIHNGMPITEWQDKKLPELREEDPSLEVSEGERIREMINEVKVMLSLMGDGEISISAYDTAWVALVQDINGSGAPQFPSSLRWVVENQLSDGSWGDQCIFSAHDRLISTLACVITLKSWSICSDQFEQGLKFIRENMWRLAEEDEKHMPIGFEVAFPSMVEIAKALGLDAICDDAALQSVYAMRNLKLKRIPREVMHRVPTTLLHSLEGMPGLDWSWLLHLQSKDGSFLFSPSSTAYALMQTGDKKCLAYLQKAVDKFNGGVPNVYPVDLFEHLWAVDRLERLGISRYLEQEIKDCMDYIYRHWTKHGICWARDSSLQDVDDTSMGFRLLRLHGYDVSPDVFCNFEKDGEFFCFAGQSNQAVTGLYNLNRASQIAFPGEEILRRAKSYSYKFLREKQHCGQLLDKWIITKDLPGEVEYALDFPWYSSLPRVETRLYLEQYGGGGDVWIGKTLYRMPYVNNDVYLDLAKSDFNQCQAVHQLEWLGLHRWYTECRLAEKGVSRETLLTTYFLAAASIYEPERAPERLGWAKTAVLAAAVSSFFSSDSCSKNMRQDFIQEFINYPNSQTSSRSKMLGEWDGGLLIAINQLLDHIISDNHSQQQQQQQKMCNHLRHAWEDWMRRWRKEGEEEDEREHVRGGLSEGRNETGMLLVKDH</sequence>
<evidence type="ECO:0000313" key="9">
    <source>
        <dbReference type="RefSeq" id="XP_039137248.1"/>
    </source>
</evidence>
<evidence type="ECO:0000259" key="6">
    <source>
        <dbReference type="Pfam" id="PF01397"/>
    </source>
</evidence>
<dbReference type="PANTHER" id="PTHR31739:SF4">
    <property type="entry name" value="ENT-COPALYL DIPHOSPHATE SYNTHASE, CHLOROPLASTIC"/>
    <property type="match status" value="1"/>
</dbReference>
<dbReference type="Proteomes" id="UP001515500">
    <property type="component" value="Chromosome 13"/>
</dbReference>
<dbReference type="SUPFAM" id="SSF48576">
    <property type="entry name" value="Terpenoid synthases"/>
    <property type="match status" value="1"/>
</dbReference>
<organism evidence="8 9">
    <name type="scientific">Dioscorea cayennensis subsp. rotundata</name>
    <name type="common">White Guinea yam</name>
    <name type="synonym">Dioscorea rotundata</name>
    <dbReference type="NCBI Taxonomy" id="55577"/>
    <lineage>
        <taxon>Eukaryota</taxon>
        <taxon>Viridiplantae</taxon>
        <taxon>Streptophyta</taxon>
        <taxon>Embryophyta</taxon>
        <taxon>Tracheophyta</taxon>
        <taxon>Spermatophyta</taxon>
        <taxon>Magnoliopsida</taxon>
        <taxon>Liliopsida</taxon>
        <taxon>Dioscoreales</taxon>
        <taxon>Dioscoreaceae</taxon>
        <taxon>Dioscorea</taxon>
    </lineage>
</organism>
<accession>A0AB40CDR5</accession>
<dbReference type="SUPFAM" id="SSF48239">
    <property type="entry name" value="Terpenoid cyclases/Protein prenyltransferases"/>
    <property type="match status" value="2"/>
</dbReference>
<dbReference type="SFLD" id="SFLDG01014">
    <property type="entry name" value="Terpene_Cyclase_Like_1_N-term"/>
    <property type="match status" value="1"/>
</dbReference>
<dbReference type="FunFam" id="1.50.10.130:FF:000002">
    <property type="entry name" value="Ent-copalyl diphosphate synthase, chloroplastic"/>
    <property type="match status" value="1"/>
</dbReference>